<dbReference type="KEGG" id="csty:KN1_12200"/>
<protein>
    <submittedName>
        <fullName evidence="1">Uncharacterized protein</fullName>
    </submittedName>
</protein>
<keyword evidence="2" id="KW-1185">Reference proteome</keyword>
<name>A0A8D5U6J9_9CREN</name>
<dbReference type="Proteomes" id="UP000825123">
    <property type="component" value="Chromosome"/>
</dbReference>
<evidence type="ECO:0000313" key="1">
    <source>
        <dbReference type="EMBL" id="BCU69923.1"/>
    </source>
</evidence>
<evidence type="ECO:0000313" key="2">
    <source>
        <dbReference type="Proteomes" id="UP000825123"/>
    </source>
</evidence>
<dbReference type="AlphaFoldDB" id="A0A8D5U6J9"/>
<dbReference type="EMBL" id="AP024597">
    <property type="protein sequence ID" value="BCU69923.1"/>
    <property type="molecule type" value="Genomic_DNA"/>
</dbReference>
<proteinExistence type="predicted"/>
<sequence>MRPFPRYRFIVPPVRLLVVRKLTLEEFSSKLPKPAEDDYYVVAIVVKGQGSKDIPGVRRHAVLRRYWSKDFLQAANEAIAVREGTEFRVGDKVIPKDLLKVMYYVNPIDFLKLSYTVVSSFIQDKLNLIMNLRGKDYESVRKQLASQDIFSVAFSKMAKATEKHVIMVDVDSKAPGVLSLLEGIPVRLVVETRRGYHLHVYKEDVKDNEAFRKLYSIGKAFSDSKNFNSTIGRVSGIPWKEKLIEVKGVNALEYVPVSGFNAFEIEGRDLREFIEYVKGGNTG</sequence>
<accession>A0A8D5U6J9</accession>
<gene>
    <name evidence="1" type="ORF">KN1_12200</name>
</gene>
<reference evidence="1 2" key="1">
    <citation type="submission" date="2021-04" db="EMBL/GenBank/DDBJ databases">
        <title>Complete genome sequence of Stygiolobus sp. KN-1.</title>
        <authorList>
            <person name="Nakamura K."/>
            <person name="Sakai H."/>
            <person name="Kurosawa N."/>
        </authorList>
    </citation>
    <scope>NUCLEOTIDE SEQUENCE [LARGE SCALE GENOMIC DNA]</scope>
    <source>
        <strain evidence="1 2">KN-1</strain>
    </source>
</reference>
<organism evidence="1 2">
    <name type="scientific">Stygiolobus caldivivus</name>
    <dbReference type="NCBI Taxonomy" id="2824673"/>
    <lineage>
        <taxon>Archaea</taxon>
        <taxon>Thermoproteota</taxon>
        <taxon>Thermoprotei</taxon>
        <taxon>Sulfolobales</taxon>
        <taxon>Sulfolobaceae</taxon>
        <taxon>Stygiolobus</taxon>
    </lineage>
</organism>